<evidence type="ECO:0000313" key="2">
    <source>
        <dbReference type="EMBL" id="KAF2800016.1"/>
    </source>
</evidence>
<keyword evidence="3" id="KW-1185">Reference proteome</keyword>
<reference evidence="2" key="1">
    <citation type="journal article" date="2020" name="Stud. Mycol.">
        <title>101 Dothideomycetes genomes: a test case for predicting lifestyles and emergence of pathogens.</title>
        <authorList>
            <person name="Haridas S."/>
            <person name="Albert R."/>
            <person name="Binder M."/>
            <person name="Bloem J."/>
            <person name="Labutti K."/>
            <person name="Salamov A."/>
            <person name="Andreopoulos B."/>
            <person name="Baker S."/>
            <person name="Barry K."/>
            <person name="Bills G."/>
            <person name="Bluhm B."/>
            <person name="Cannon C."/>
            <person name="Castanera R."/>
            <person name="Culley D."/>
            <person name="Daum C."/>
            <person name="Ezra D."/>
            <person name="Gonzalez J."/>
            <person name="Henrissat B."/>
            <person name="Kuo A."/>
            <person name="Liang C."/>
            <person name="Lipzen A."/>
            <person name="Lutzoni F."/>
            <person name="Magnuson J."/>
            <person name="Mondo S."/>
            <person name="Nolan M."/>
            <person name="Ohm R."/>
            <person name="Pangilinan J."/>
            <person name="Park H.-J."/>
            <person name="Ramirez L."/>
            <person name="Alfaro M."/>
            <person name="Sun H."/>
            <person name="Tritt A."/>
            <person name="Yoshinaga Y."/>
            <person name="Zwiers L.-H."/>
            <person name="Turgeon B."/>
            <person name="Goodwin S."/>
            <person name="Spatafora J."/>
            <person name="Crous P."/>
            <person name="Grigoriev I."/>
        </authorList>
    </citation>
    <scope>NUCLEOTIDE SEQUENCE</scope>
    <source>
        <strain evidence="2">CBS 109.77</strain>
    </source>
</reference>
<dbReference type="Proteomes" id="UP000799757">
    <property type="component" value="Unassembled WGS sequence"/>
</dbReference>
<sequence length="150" mass="16693">MAEAAMTPSAPGYTRTKTSLSNRCKPRATRVYFLAFAFAFQHPGRVTSRLPSRFERWSHCLMPPQVGSTNNSVVLFAIIADALICYEAFSPAICHLRTQRDPDHEDECSCRATLLMVAPSHMLPPTPSSRDGSERNSPCRDDNPMSCMQV</sequence>
<gene>
    <name evidence="2" type="ORF">K505DRAFT_332043</name>
</gene>
<evidence type="ECO:0000256" key="1">
    <source>
        <dbReference type="SAM" id="MobiDB-lite"/>
    </source>
</evidence>
<feature type="compositionally biased region" description="Basic and acidic residues" evidence="1">
    <location>
        <begin position="131"/>
        <end position="143"/>
    </location>
</feature>
<dbReference type="EMBL" id="MU001754">
    <property type="protein sequence ID" value="KAF2800016.1"/>
    <property type="molecule type" value="Genomic_DNA"/>
</dbReference>
<accession>A0A6A6XTW2</accession>
<dbReference type="AlphaFoldDB" id="A0A6A6XTW2"/>
<name>A0A6A6XTW2_9PLEO</name>
<organism evidence="2 3">
    <name type="scientific">Melanomma pulvis-pyrius CBS 109.77</name>
    <dbReference type="NCBI Taxonomy" id="1314802"/>
    <lineage>
        <taxon>Eukaryota</taxon>
        <taxon>Fungi</taxon>
        <taxon>Dikarya</taxon>
        <taxon>Ascomycota</taxon>
        <taxon>Pezizomycotina</taxon>
        <taxon>Dothideomycetes</taxon>
        <taxon>Pleosporomycetidae</taxon>
        <taxon>Pleosporales</taxon>
        <taxon>Melanommataceae</taxon>
        <taxon>Melanomma</taxon>
    </lineage>
</organism>
<feature type="region of interest" description="Disordered" evidence="1">
    <location>
        <begin position="120"/>
        <end position="150"/>
    </location>
</feature>
<protein>
    <submittedName>
        <fullName evidence="2">Uncharacterized protein</fullName>
    </submittedName>
</protein>
<proteinExistence type="predicted"/>
<evidence type="ECO:0000313" key="3">
    <source>
        <dbReference type="Proteomes" id="UP000799757"/>
    </source>
</evidence>